<dbReference type="KEGG" id="nnv:QNH39_23940"/>
<evidence type="ECO:0000256" key="1">
    <source>
        <dbReference type="SAM" id="MobiDB-lite"/>
    </source>
</evidence>
<proteinExistence type="predicted"/>
<keyword evidence="4" id="KW-1185">Reference proteome</keyword>
<dbReference type="EMBL" id="CP126114">
    <property type="protein sequence ID" value="WHY85626.1"/>
    <property type="molecule type" value="Genomic_DNA"/>
</dbReference>
<organism evidence="3 4">
    <name type="scientific">Neobacillus novalis</name>
    <dbReference type="NCBI Taxonomy" id="220687"/>
    <lineage>
        <taxon>Bacteria</taxon>
        <taxon>Bacillati</taxon>
        <taxon>Bacillota</taxon>
        <taxon>Bacilli</taxon>
        <taxon>Bacillales</taxon>
        <taxon>Bacillaceae</taxon>
        <taxon>Neobacillus</taxon>
    </lineage>
</organism>
<sequence>MFKKIVLLALTSILAASLISCSKEKEATKSNTQTENAAKQKTASVAKKESETNKAPKSDAQLASELVLKDTKVVKIFSINQKLHDNYKDLGPFYFIRGVDEKGRKTEVWVNNGKIFEIN</sequence>
<name>A0AA95MQZ7_9BACI</name>
<protein>
    <recommendedName>
        <fullName evidence="5">Lipoprotein</fullName>
    </recommendedName>
</protein>
<dbReference type="Proteomes" id="UP001178288">
    <property type="component" value="Chromosome"/>
</dbReference>
<feature type="signal peptide" evidence="2">
    <location>
        <begin position="1"/>
        <end position="22"/>
    </location>
</feature>
<dbReference type="AlphaFoldDB" id="A0AA95MQZ7"/>
<reference evidence="3" key="1">
    <citation type="submission" date="2023-05" db="EMBL/GenBank/DDBJ databases">
        <title>Comparative genomics of Bacillaceae isolates and their secondary metabolite potential.</title>
        <authorList>
            <person name="Song L."/>
            <person name="Nielsen L.J."/>
            <person name="Mohite O."/>
            <person name="Xu X."/>
            <person name="Weber T."/>
            <person name="Kovacs A.T."/>
        </authorList>
    </citation>
    <scope>NUCLEOTIDE SEQUENCE</scope>
    <source>
        <strain evidence="3">XLM17</strain>
    </source>
</reference>
<feature type="compositionally biased region" description="Basic and acidic residues" evidence="1">
    <location>
        <begin position="46"/>
        <end position="57"/>
    </location>
</feature>
<feature type="region of interest" description="Disordered" evidence="1">
    <location>
        <begin position="25"/>
        <end position="60"/>
    </location>
</feature>
<keyword evidence="2" id="KW-0732">Signal</keyword>
<gene>
    <name evidence="3" type="ORF">QNH39_23940</name>
</gene>
<dbReference type="PROSITE" id="PS51257">
    <property type="entry name" value="PROKAR_LIPOPROTEIN"/>
    <property type="match status" value="1"/>
</dbReference>
<evidence type="ECO:0000256" key="2">
    <source>
        <dbReference type="SAM" id="SignalP"/>
    </source>
</evidence>
<evidence type="ECO:0000313" key="4">
    <source>
        <dbReference type="Proteomes" id="UP001178288"/>
    </source>
</evidence>
<evidence type="ECO:0000313" key="3">
    <source>
        <dbReference type="EMBL" id="WHY85626.1"/>
    </source>
</evidence>
<evidence type="ECO:0008006" key="5">
    <source>
        <dbReference type="Google" id="ProtNLM"/>
    </source>
</evidence>
<feature type="chain" id="PRO_5041662203" description="Lipoprotein" evidence="2">
    <location>
        <begin position="23"/>
        <end position="119"/>
    </location>
</feature>
<feature type="compositionally biased region" description="Polar residues" evidence="1">
    <location>
        <begin position="29"/>
        <end position="43"/>
    </location>
</feature>
<dbReference type="RefSeq" id="WP_066092378.1">
    <property type="nucleotide sequence ID" value="NZ_CP126114.1"/>
</dbReference>
<accession>A0AA95MQZ7</accession>